<dbReference type="AlphaFoldDB" id="A0A3A5MU30"/>
<dbReference type="GO" id="GO:0008168">
    <property type="term" value="F:methyltransferase activity"/>
    <property type="evidence" value="ECO:0007669"/>
    <property type="project" value="UniProtKB-KW"/>
</dbReference>
<evidence type="ECO:0000259" key="4">
    <source>
        <dbReference type="SMART" id="SM00363"/>
    </source>
</evidence>
<comment type="caution">
    <text evidence="5">The sequence shown here is derived from an EMBL/GenBank/DDBJ whole genome shotgun (WGS) entry which is preliminary data.</text>
</comment>
<accession>A0A3A5MU30</accession>
<dbReference type="EMBL" id="QZVS01000048">
    <property type="protein sequence ID" value="RJT91329.1"/>
    <property type="molecule type" value="Genomic_DNA"/>
</dbReference>
<dbReference type="PANTHER" id="PTHR32319:SF0">
    <property type="entry name" value="BACTERIAL HEMOLYSIN-LIKE PROTEIN"/>
    <property type="match status" value="1"/>
</dbReference>
<dbReference type="InterPro" id="IPR002877">
    <property type="entry name" value="RNA_MeTrfase_FtsJ_dom"/>
</dbReference>
<reference evidence="5 6" key="1">
    <citation type="submission" date="2018-09" db="EMBL/GenBank/DDBJ databases">
        <title>Novel species of Cryobacterium.</title>
        <authorList>
            <person name="Liu Q."/>
            <person name="Xin Y.-H."/>
        </authorList>
    </citation>
    <scope>NUCLEOTIDE SEQUENCE [LARGE SCALE GENOMIC DNA]</scope>
    <source>
        <strain evidence="5 6">Hh39</strain>
    </source>
</reference>
<dbReference type="InterPro" id="IPR029063">
    <property type="entry name" value="SAM-dependent_MTases_sf"/>
</dbReference>
<evidence type="ECO:0000313" key="5">
    <source>
        <dbReference type="EMBL" id="RJT91329.1"/>
    </source>
</evidence>
<dbReference type="PIRSF" id="PIRSF005578">
    <property type="entry name" value="TlyA"/>
    <property type="match status" value="1"/>
</dbReference>
<dbReference type="GO" id="GO:0032259">
    <property type="term" value="P:methylation"/>
    <property type="evidence" value="ECO:0007669"/>
    <property type="project" value="UniProtKB-KW"/>
</dbReference>
<comment type="similarity">
    <text evidence="2">Belongs to the TlyA family.</text>
</comment>
<dbReference type="Pfam" id="PF01728">
    <property type="entry name" value="FtsJ"/>
    <property type="match status" value="1"/>
</dbReference>
<dbReference type="Gene3D" id="3.10.290.10">
    <property type="entry name" value="RNA-binding S4 domain"/>
    <property type="match status" value="1"/>
</dbReference>
<evidence type="ECO:0000313" key="6">
    <source>
        <dbReference type="Proteomes" id="UP000272015"/>
    </source>
</evidence>
<dbReference type="SMART" id="SM00363">
    <property type="entry name" value="S4"/>
    <property type="match status" value="1"/>
</dbReference>
<dbReference type="NCBIfam" id="TIGR00478">
    <property type="entry name" value="tly"/>
    <property type="match status" value="1"/>
</dbReference>
<organism evidence="5 6">
    <name type="scientific">Cryobacterium melibiosiphilum</name>
    <dbReference type="NCBI Taxonomy" id="995039"/>
    <lineage>
        <taxon>Bacteria</taxon>
        <taxon>Bacillati</taxon>
        <taxon>Actinomycetota</taxon>
        <taxon>Actinomycetes</taxon>
        <taxon>Micrococcales</taxon>
        <taxon>Microbacteriaceae</taxon>
        <taxon>Cryobacterium</taxon>
    </lineage>
</organism>
<dbReference type="Proteomes" id="UP000272015">
    <property type="component" value="Unassembled WGS sequence"/>
</dbReference>
<feature type="domain" description="RNA-binding S4" evidence="4">
    <location>
        <begin position="6"/>
        <end position="70"/>
    </location>
</feature>
<dbReference type="OrthoDB" id="9784736at2"/>
<dbReference type="Pfam" id="PF01479">
    <property type="entry name" value="S4"/>
    <property type="match status" value="1"/>
</dbReference>
<evidence type="ECO:0000256" key="1">
    <source>
        <dbReference type="ARBA" id="ARBA00022884"/>
    </source>
</evidence>
<dbReference type="InterPro" id="IPR047048">
    <property type="entry name" value="TlyA"/>
</dbReference>
<gene>
    <name evidence="5" type="ORF">D6T64_01915</name>
</gene>
<dbReference type="GO" id="GO:0003723">
    <property type="term" value="F:RNA binding"/>
    <property type="evidence" value="ECO:0007669"/>
    <property type="project" value="UniProtKB-KW"/>
</dbReference>
<sequence length="267" mass="27788">MNAEDLRLDAALTERGLVRSRTVAARLIADGLVTVDGKPVVKASHRVSDDAVLEVAATDHYVSRGAHKLIAALDAFALPIAGRTVLDAGASTGGFSQVLLERDAAQVIAIDVGHGQLAPSLMDEPRLKLVEGFNIRYATPETVAGASGITERPDLIVGDLSFISLTTVLPALAATAVPGADFVLLIKPQFEVGKGGIREGVVHNAGLRSDAIAGVLWAAWDLGLGTNGLVASPIAGATGNREYLCWLSTAGTNPTEWMKRIEVLVGA</sequence>
<keyword evidence="5" id="KW-0489">Methyltransferase</keyword>
<evidence type="ECO:0000256" key="2">
    <source>
        <dbReference type="ARBA" id="ARBA00029460"/>
    </source>
</evidence>
<evidence type="ECO:0000256" key="3">
    <source>
        <dbReference type="PROSITE-ProRule" id="PRU00182"/>
    </source>
</evidence>
<dbReference type="CDD" id="cd00165">
    <property type="entry name" value="S4"/>
    <property type="match status" value="1"/>
</dbReference>
<dbReference type="SUPFAM" id="SSF53335">
    <property type="entry name" value="S-adenosyl-L-methionine-dependent methyltransferases"/>
    <property type="match status" value="1"/>
</dbReference>
<dbReference type="PROSITE" id="PS50889">
    <property type="entry name" value="S4"/>
    <property type="match status" value="1"/>
</dbReference>
<dbReference type="RefSeq" id="WP_119970927.1">
    <property type="nucleotide sequence ID" value="NZ_JBHSQA010000033.1"/>
</dbReference>
<keyword evidence="5" id="KW-0808">Transferase</keyword>
<dbReference type="InterPro" id="IPR002942">
    <property type="entry name" value="S4_RNA-bd"/>
</dbReference>
<protein>
    <submittedName>
        <fullName evidence="5">TlyA family RNA methyltransferase</fullName>
    </submittedName>
</protein>
<name>A0A3A5MU30_9MICO</name>
<keyword evidence="6" id="KW-1185">Reference proteome</keyword>
<dbReference type="InterPro" id="IPR036986">
    <property type="entry name" value="S4_RNA-bd_sf"/>
</dbReference>
<dbReference type="InterPro" id="IPR004538">
    <property type="entry name" value="Hemolysin_A/TlyA"/>
</dbReference>
<dbReference type="CDD" id="cd02440">
    <property type="entry name" value="AdoMet_MTases"/>
    <property type="match status" value="1"/>
</dbReference>
<keyword evidence="1 3" id="KW-0694">RNA-binding</keyword>
<proteinExistence type="inferred from homology"/>
<dbReference type="PANTHER" id="PTHR32319">
    <property type="entry name" value="BACTERIAL HEMOLYSIN-LIKE PROTEIN"/>
    <property type="match status" value="1"/>
</dbReference>
<dbReference type="SUPFAM" id="SSF55174">
    <property type="entry name" value="Alpha-L RNA-binding motif"/>
    <property type="match status" value="1"/>
</dbReference>
<dbReference type="Gene3D" id="3.40.50.150">
    <property type="entry name" value="Vaccinia Virus protein VP39"/>
    <property type="match status" value="1"/>
</dbReference>